<protein>
    <submittedName>
        <fullName evidence="1">Uncharacterized protein</fullName>
    </submittedName>
</protein>
<name>A0A2I1FVI1_9GLOM</name>
<dbReference type="VEuPathDB" id="FungiDB:RhiirFUN_004555"/>
<reference evidence="1 2" key="1">
    <citation type="submission" date="2015-10" db="EMBL/GenBank/DDBJ databases">
        <title>Genome analyses suggest a sexual origin of heterokaryosis in a supposedly ancient asexual fungus.</title>
        <authorList>
            <person name="Ropars J."/>
            <person name="Sedzielewska K."/>
            <person name="Noel J."/>
            <person name="Charron P."/>
            <person name="Farinelli L."/>
            <person name="Marton T."/>
            <person name="Kruger M."/>
            <person name="Pelin A."/>
            <person name="Brachmann A."/>
            <person name="Corradi N."/>
        </authorList>
    </citation>
    <scope>NUCLEOTIDE SEQUENCE [LARGE SCALE GENOMIC DNA]</scope>
    <source>
        <strain evidence="1 2">A4</strain>
    </source>
</reference>
<dbReference type="VEuPathDB" id="FungiDB:FUN_024220"/>
<dbReference type="AlphaFoldDB" id="A0A2I1FVI1"/>
<proteinExistence type="predicted"/>
<evidence type="ECO:0000313" key="1">
    <source>
        <dbReference type="EMBL" id="PKY38398.1"/>
    </source>
</evidence>
<sequence length="104" mass="12127">MYLSSMDRQRNINSDNNQKSNITLKVILKKYVLWMKMLTKRSMIEEITAQINDIEGEIFDAKEEIATQINDPTPAEESSIIEEQNILMLMNNDLIKIIMGFLFL</sequence>
<accession>A0A2I1FVI1</accession>
<keyword evidence="2" id="KW-1185">Reference proteome</keyword>
<organism evidence="1 2">
    <name type="scientific">Rhizophagus irregularis</name>
    <dbReference type="NCBI Taxonomy" id="588596"/>
    <lineage>
        <taxon>Eukaryota</taxon>
        <taxon>Fungi</taxon>
        <taxon>Fungi incertae sedis</taxon>
        <taxon>Mucoromycota</taxon>
        <taxon>Glomeromycotina</taxon>
        <taxon>Glomeromycetes</taxon>
        <taxon>Glomerales</taxon>
        <taxon>Glomeraceae</taxon>
        <taxon>Rhizophagus</taxon>
    </lineage>
</organism>
<dbReference type="Proteomes" id="UP000234323">
    <property type="component" value="Unassembled WGS sequence"/>
</dbReference>
<gene>
    <name evidence="1" type="ORF">RhiirA4_537261</name>
</gene>
<evidence type="ECO:0000313" key="2">
    <source>
        <dbReference type="Proteomes" id="UP000234323"/>
    </source>
</evidence>
<dbReference type="EMBL" id="LLXI01000027">
    <property type="protein sequence ID" value="PKY38398.1"/>
    <property type="molecule type" value="Genomic_DNA"/>
</dbReference>
<comment type="caution">
    <text evidence="1">The sequence shown here is derived from an EMBL/GenBank/DDBJ whole genome shotgun (WGS) entry which is preliminary data.</text>
</comment>